<feature type="region of interest" description="Disordered" evidence="1">
    <location>
        <begin position="1"/>
        <end position="42"/>
    </location>
</feature>
<comment type="caution">
    <text evidence="2">The sequence shown here is derived from an EMBL/GenBank/DDBJ whole genome shotgun (WGS) entry which is preliminary data.</text>
</comment>
<evidence type="ECO:0000313" key="2">
    <source>
        <dbReference type="EMBL" id="CAG8708485.1"/>
    </source>
</evidence>
<feature type="region of interest" description="Disordered" evidence="1">
    <location>
        <begin position="50"/>
        <end position="69"/>
    </location>
</feature>
<organism evidence="2 3">
    <name type="scientific">Funneliformis mosseae</name>
    <name type="common">Endomycorrhizal fungus</name>
    <name type="synonym">Glomus mosseae</name>
    <dbReference type="NCBI Taxonomy" id="27381"/>
    <lineage>
        <taxon>Eukaryota</taxon>
        <taxon>Fungi</taxon>
        <taxon>Fungi incertae sedis</taxon>
        <taxon>Mucoromycota</taxon>
        <taxon>Glomeromycotina</taxon>
        <taxon>Glomeromycetes</taxon>
        <taxon>Glomerales</taxon>
        <taxon>Glomeraceae</taxon>
        <taxon>Funneliformis</taxon>
    </lineage>
</organism>
<keyword evidence="3" id="KW-1185">Reference proteome</keyword>
<gene>
    <name evidence="2" type="ORF">FMOSSE_LOCUS14173</name>
</gene>
<name>A0A9N9N7B4_FUNMO</name>
<sequence>MLRSKTPNVNALRDLTNKIPPSKKHKETQSEKKKVERKKMKDKRVVHHDNFPDIEYCPPPMEEPPFEPDDEDLKIDFELFKHPPNFDAYEFENIIYKEQTMENFNENALQDREFMTEEELFGFDKLLENDELIFSDLEYGKEFMKQFGNFKFS</sequence>
<protein>
    <submittedName>
        <fullName evidence="2">9954_t:CDS:1</fullName>
    </submittedName>
</protein>
<evidence type="ECO:0000313" key="3">
    <source>
        <dbReference type="Proteomes" id="UP000789375"/>
    </source>
</evidence>
<accession>A0A9N9N7B4</accession>
<evidence type="ECO:0000256" key="1">
    <source>
        <dbReference type="SAM" id="MobiDB-lite"/>
    </source>
</evidence>
<proteinExistence type="predicted"/>
<dbReference type="Proteomes" id="UP000789375">
    <property type="component" value="Unassembled WGS sequence"/>
</dbReference>
<dbReference type="AlphaFoldDB" id="A0A9N9N7B4"/>
<reference evidence="2" key="1">
    <citation type="submission" date="2021-06" db="EMBL/GenBank/DDBJ databases">
        <authorList>
            <person name="Kallberg Y."/>
            <person name="Tangrot J."/>
            <person name="Rosling A."/>
        </authorList>
    </citation>
    <scope>NUCLEOTIDE SEQUENCE</scope>
    <source>
        <strain evidence="2">87-6 pot B 2015</strain>
    </source>
</reference>
<dbReference type="EMBL" id="CAJVPP010010082">
    <property type="protein sequence ID" value="CAG8708485.1"/>
    <property type="molecule type" value="Genomic_DNA"/>
</dbReference>